<evidence type="ECO:0000313" key="3">
    <source>
        <dbReference type="EMBL" id="RXR18440.1"/>
    </source>
</evidence>
<dbReference type="EMBL" id="SBKO01000003">
    <property type="protein sequence ID" value="RXR18440.1"/>
    <property type="molecule type" value="Genomic_DNA"/>
</dbReference>
<name>A0A4Q1K2U3_9FLAO</name>
<accession>A0A4Q1K2U3</accession>
<comment type="caution">
    <text evidence="3">The sequence shown here is derived from an EMBL/GenBank/DDBJ whole genome shotgun (WGS) entry which is preliminary data.</text>
</comment>
<dbReference type="GO" id="GO:0000160">
    <property type="term" value="P:phosphorelay signal transduction system"/>
    <property type="evidence" value="ECO:0007669"/>
    <property type="project" value="InterPro"/>
</dbReference>
<protein>
    <submittedName>
        <fullName evidence="3">Response regulator</fullName>
    </submittedName>
</protein>
<proteinExistence type="predicted"/>
<dbReference type="SUPFAM" id="SSF52172">
    <property type="entry name" value="CheY-like"/>
    <property type="match status" value="1"/>
</dbReference>
<evidence type="ECO:0000313" key="4">
    <source>
        <dbReference type="Proteomes" id="UP000290283"/>
    </source>
</evidence>
<dbReference type="InterPro" id="IPR011006">
    <property type="entry name" value="CheY-like_superfamily"/>
</dbReference>
<dbReference type="Pfam" id="PF00072">
    <property type="entry name" value="Response_reg"/>
    <property type="match status" value="1"/>
</dbReference>
<dbReference type="InterPro" id="IPR052893">
    <property type="entry name" value="TCS_response_regulator"/>
</dbReference>
<dbReference type="PANTHER" id="PTHR44520">
    <property type="entry name" value="RESPONSE REGULATOR RCP1-RELATED"/>
    <property type="match status" value="1"/>
</dbReference>
<dbReference type="SMART" id="SM00448">
    <property type="entry name" value="REC"/>
    <property type="match status" value="1"/>
</dbReference>
<feature type="domain" description="Response regulatory" evidence="2">
    <location>
        <begin position="8"/>
        <end position="130"/>
    </location>
</feature>
<reference evidence="4" key="1">
    <citation type="submission" date="2019-01" db="EMBL/GenBank/DDBJ databases">
        <title>Cytophagaceae bacterium strain CAR-16.</title>
        <authorList>
            <person name="Chen W.-M."/>
        </authorList>
    </citation>
    <scope>NUCLEOTIDE SEQUENCE [LARGE SCALE GENOMIC DNA]</scope>
    <source>
        <strain evidence="4">LLJ-11</strain>
    </source>
</reference>
<organism evidence="3 4">
    <name type="scientific">Flavobacterium amnicola</name>
    <dbReference type="NCBI Taxonomy" id="2506422"/>
    <lineage>
        <taxon>Bacteria</taxon>
        <taxon>Pseudomonadati</taxon>
        <taxon>Bacteroidota</taxon>
        <taxon>Flavobacteriia</taxon>
        <taxon>Flavobacteriales</taxon>
        <taxon>Flavobacteriaceae</taxon>
        <taxon>Flavobacterium</taxon>
    </lineage>
</organism>
<sequence>MTTVEIKKTYIIDDDSIFVFVLKKLLEKHHNFGKVADFKDGHQALELLFSKDSELPCVILLDLNMPLLDGWQFLDQLEKTELKNQLNVFIMSSSIDANDIEKSKEYSVVKDFISKPINHDKLDRIIESLSLT</sequence>
<dbReference type="Gene3D" id="3.40.50.2300">
    <property type="match status" value="1"/>
</dbReference>
<dbReference type="Proteomes" id="UP000290283">
    <property type="component" value="Unassembled WGS sequence"/>
</dbReference>
<dbReference type="RefSeq" id="WP_129436085.1">
    <property type="nucleotide sequence ID" value="NZ_SBKO01000003.1"/>
</dbReference>
<dbReference type="PROSITE" id="PS50110">
    <property type="entry name" value="RESPONSE_REGULATORY"/>
    <property type="match status" value="1"/>
</dbReference>
<dbReference type="PANTHER" id="PTHR44520:SF2">
    <property type="entry name" value="RESPONSE REGULATOR RCP1"/>
    <property type="match status" value="1"/>
</dbReference>
<keyword evidence="4" id="KW-1185">Reference proteome</keyword>
<dbReference type="AlphaFoldDB" id="A0A4Q1K2U3"/>
<evidence type="ECO:0000259" key="2">
    <source>
        <dbReference type="PROSITE" id="PS50110"/>
    </source>
</evidence>
<dbReference type="InterPro" id="IPR001789">
    <property type="entry name" value="Sig_transdc_resp-reg_receiver"/>
</dbReference>
<gene>
    <name evidence="3" type="ORF">EQG63_09240</name>
</gene>
<feature type="modified residue" description="4-aspartylphosphate" evidence="1">
    <location>
        <position position="62"/>
    </location>
</feature>
<evidence type="ECO:0000256" key="1">
    <source>
        <dbReference type="PROSITE-ProRule" id="PRU00169"/>
    </source>
</evidence>
<keyword evidence="1" id="KW-0597">Phosphoprotein</keyword>
<dbReference type="OrthoDB" id="673128at2"/>